<dbReference type="OrthoDB" id="9784685at2"/>
<dbReference type="InterPro" id="IPR006143">
    <property type="entry name" value="RND_pump_MFP"/>
</dbReference>
<sequence>MKRIYWILASISLCSLTSCNGSTQDAKGCQTVKIDTVISASGQSYLQYPGKVKAAQDISLAFRVSGTIQKIYVKDGARVQAGQLLAELDPTDYQVQLDATEAEYKQIKAEAERVMALYKDNGTTPSANDKAVYGLKQITAKYQHHKDQLGYTRLYAPFSGYIQKRLFEAHETIGAGMPVLSMISSGAPEVEINLPAAEYIRREQFDQYYCTFDIYPEQTYLLKLISVTPKANANQLYTMRLQLLADKHPIPSPGMNTMVTIRCDSDSPRNLSVPGNAILQKNGKACVFVYNPSDNKVSSREVTVVRLMSDGRSIITSDGLKPGDLIVSAGIHYIENGEIVKPLPVASETNIGGLL</sequence>
<dbReference type="Pfam" id="PF25917">
    <property type="entry name" value="BSH_RND"/>
    <property type="match status" value="1"/>
</dbReference>
<dbReference type="NCBIfam" id="TIGR01730">
    <property type="entry name" value="RND_mfp"/>
    <property type="match status" value="1"/>
</dbReference>
<dbReference type="SUPFAM" id="SSF111369">
    <property type="entry name" value="HlyD-like secretion proteins"/>
    <property type="match status" value="1"/>
</dbReference>
<dbReference type="Gene3D" id="2.40.420.20">
    <property type="match status" value="1"/>
</dbReference>
<evidence type="ECO:0000313" key="5">
    <source>
        <dbReference type="Proteomes" id="UP000254424"/>
    </source>
</evidence>
<dbReference type="AlphaFoldDB" id="A0A380YJK1"/>
<dbReference type="GO" id="GO:1990281">
    <property type="term" value="C:efflux pump complex"/>
    <property type="evidence" value="ECO:0007669"/>
    <property type="project" value="TreeGrafter"/>
</dbReference>
<proteinExistence type="inferred from homology"/>
<evidence type="ECO:0000313" key="4">
    <source>
        <dbReference type="EMBL" id="SUV29025.1"/>
    </source>
</evidence>
<dbReference type="PANTHER" id="PTHR30469">
    <property type="entry name" value="MULTIDRUG RESISTANCE PROTEIN MDTA"/>
    <property type="match status" value="1"/>
</dbReference>
<gene>
    <name evidence="4" type="primary">mexA_1</name>
    <name evidence="4" type="ORF">NCTC11155_00992</name>
</gene>
<feature type="signal peptide" evidence="2">
    <location>
        <begin position="1"/>
        <end position="20"/>
    </location>
</feature>
<dbReference type="STRING" id="483216.BACEGG_02848"/>
<dbReference type="PANTHER" id="PTHR30469:SF15">
    <property type="entry name" value="HLYD FAMILY OF SECRETION PROTEINS"/>
    <property type="match status" value="1"/>
</dbReference>
<feature type="domain" description="Multidrug resistance protein MdtA-like barrel-sandwich hybrid" evidence="3">
    <location>
        <begin position="60"/>
        <end position="176"/>
    </location>
</feature>
<protein>
    <submittedName>
        <fullName evidence="4">Efflux transporter, RND family, MFP subunit</fullName>
    </submittedName>
</protein>
<organism evidence="4 5">
    <name type="scientific">Bacteroides eggerthii</name>
    <dbReference type="NCBI Taxonomy" id="28111"/>
    <lineage>
        <taxon>Bacteria</taxon>
        <taxon>Pseudomonadati</taxon>
        <taxon>Bacteroidota</taxon>
        <taxon>Bacteroidia</taxon>
        <taxon>Bacteroidales</taxon>
        <taxon>Bacteroidaceae</taxon>
        <taxon>Bacteroides</taxon>
    </lineage>
</organism>
<evidence type="ECO:0000256" key="1">
    <source>
        <dbReference type="ARBA" id="ARBA00009477"/>
    </source>
</evidence>
<name>A0A380YJK1_9BACE</name>
<dbReference type="Gene3D" id="2.40.50.100">
    <property type="match status" value="1"/>
</dbReference>
<dbReference type="RefSeq" id="WP_004291157.1">
    <property type="nucleotide sequence ID" value="NZ_CABKNQ010000018.1"/>
</dbReference>
<evidence type="ECO:0000256" key="2">
    <source>
        <dbReference type="SAM" id="SignalP"/>
    </source>
</evidence>
<dbReference type="Proteomes" id="UP000254424">
    <property type="component" value="Unassembled WGS sequence"/>
</dbReference>
<reference evidence="4 5" key="1">
    <citation type="submission" date="2018-06" db="EMBL/GenBank/DDBJ databases">
        <authorList>
            <consortium name="Pathogen Informatics"/>
            <person name="Doyle S."/>
        </authorList>
    </citation>
    <scope>NUCLEOTIDE SEQUENCE [LARGE SCALE GENOMIC DNA]</scope>
    <source>
        <strain evidence="4 5">NCTC11155</strain>
    </source>
</reference>
<dbReference type="PROSITE" id="PS51257">
    <property type="entry name" value="PROKAR_LIPOPROTEIN"/>
    <property type="match status" value="1"/>
</dbReference>
<dbReference type="EMBL" id="UFSX01000001">
    <property type="protein sequence ID" value="SUV29025.1"/>
    <property type="molecule type" value="Genomic_DNA"/>
</dbReference>
<dbReference type="GeneID" id="93070920"/>
<keyword evidence="2" id="KW-0732">Signal</keyword>
<feature type="chain" id="PRO_5016945880" evidence="2">
    <location>
        <begin position="21"/>
        <end position="355"/>
    </location>
</feature>
<evidence type="ECO:0000259" key="3">
    <source>
        <dbReference type="Pfam" id="PF25917"/>
    </source>
</evidence>
<comment type="similarity">
    <text evidence="1">Belongs to the membrane fusion protein (MFP) (TC 8.A.1) family.</text>
</comment>
<dbReference type="InterPro" id="IPR058625">
    <property type="entry name" value="MdtA-like_BSH"/>
</dbReference>
<dbReference type="GO" id="GO:0015562">
    <property type="term" value="F:efflux transmembrane transporter activity"/>
    <property type="evidence" value="ECO:0007669"/>
    <property type="project" value="TreeGrafter"/>
</dbReference>
<accession>A0A380YJK1</accession>